<evidence type="ECO:0000313" key="3">
    <source>
        <dbReference type="Proteomes" id="UP001106592"/>
    </source>
</evidence>
<dbReference type="EMBL" id="JAHTBI010000035">
    <property type="protein sequence ID" value="MBV6287353.1"/>
    <property type="molecule type" value="Genomic_DNA"/>
</dbReference>
<evidence type="ECO:0000259" key="1">
    <source>
        <dbReference type="Pfam" id="PF07157"/>
    </source>
</evidence>
<gene>
    <name evidence="2" type="ORF">KUO17_09985</name>
</gene>
<reference evidence="2" key="1">
    <citation type="journal article" date="2022" name="Int. J. Syst. Evol. Microbiol.">
        <title>Pseudomonas aegrilactucae sp. nov. and Pseudomonas morbosilactucae sp. nov., pathogens causing bacterial rot of lettuce in Japan.</title>
        <authorList>
            <person name="Sawada H."/>
            <person name="Fujikawa T."/>
            <person name="Satou M."/>
        </authorList>
    </citation>
    <scope>NUCLEOTIDE SEQUENCE</scope>
    <source>
        <strain evidence="2">MAFF 301350</strain>
    </source>
</reference>
<name>A0A9Q2XIK9_9PSED</name>
<protein>
    <submittedName>
        <fullName evidence="2">DNA circularization N-terminal domain-containing protein</fullName>
    </submittedName>
</protein>
<organism evidence="2 3">
    <name type="scientific">Pseudomonas aegrilactucae</name>
    <dbReference type="NCBI Taxonomy" id="2854028"/>
    <lineage>
        <taxon>Bacteria</taxon>
        <taxon>Pseudomonadati</taxon>
        <taxon>Pseudomonadota</taxon>
        <taxon>Gammaproteobacteria</taxon>
        <taxon>Pseudomonadales</taxon>
        <taxon>Pseudomonadaceae</taxon>
        <taxon>Pseudomonas</taxon>
    </lineage>
</organism>
<dbReference type="Pfam" id="PF07157">
    <property type="entry name" value="DNA_circ_N"/>
    <property type="match status" value="1"/>
</dbReference>
<proteinExistence type="predicted"/>
<dbReference type="AlphaFoldDB" id="A0A9Q2XIK9"/>
<comment type="caution">
    <text evidence="2">The sequence shown here is derived from an EMBL/GenBank/DDBJ whole genome shotgun (WGS) entry which is preliminary data.</text>
</comment>
<keyword evidence="3" id="KW-1185">Reference proteome</keyword>
<feature type="domain" description="DNA circulation N-terminal" evidence="1">
    <location>
        <begin position="10"/>
        <end position="95"/>
    </location>
</feature>
<dbReference type="InterPro" id="IPR009826">
    <property type="entry name" value="DNA_circ_N"/>
</dbReference>
<reference evidence="2" key="2">
    <citation type="journal article" date="2023" name="Plant Pathol.">
        <title>Dismantling and reorganizing Pseudomonas marginalis sensu#lato.</title>
        <authorList>
            <person name="Sawada H."/>
            <person name="Fujikawa T."/>
            <person name="Satou M."/>
        </authorList>
    </citation>
    <scope>NUCLEOTIDE SEQUENCE</scope>
    <source>
        <strain evidence="2">MAFF 301350</strain>
    </source>
</reference>
<dbReference type="RefSeq" id="WP_217975407.1">
    <property type="nucleotide sequence ID" value="NZ_JAHTBI010000035.1"/>
</dbReference>
<sequence length="457" mass="48101">MVDTWREKRHPASFRGVPFFVDDDSTPVGRRTQLHEYPQRDKPLVEDMGAKTRTVKMSAFVIGDDCLFQRDNLLNALDQPGAGELVHPWFGRMNVTAGEGCEVSHERRAGGLVRFQLEFVEAGEKGYPVGVPDEAQQVEEDSEGLLDSAIARYKAAMAMVNKARLAVTALQNGIAGVQMAIQQEIAQVTGLVSSVEALADMLINAPGNFAAMIRAQFASIGGGNRSSGYRWAPSGSSTVGSAVEVDPEFARTVARLERDDEGFTSFAAASRGITSKIEAAQGLTAASDGAADSVAGGAATVAVVKAARELVRDALIVQAVRVAASMPVVSAPAALPGVPVLSQQVAAPIDRPDVPVSADVLALRDAISAALWSAALSAPHDHFEALEAVRKSTRAHLSAVAGAGVRLVAVERNESLPAVVLAYQCFADATRAGEIVTRNKAVHPGFLPAGTLYVAQE</sequence>
<evidence type="ECO:0000313" key="2">
    <source>
        <dbReference type="EMBL" id="MBV6287353.1"/>
    </source>
</evidence>
<accession>A0A9Q2XIK9</accession>
<dbReference type="Proteomes" id="UP001106592">
    <property type="component" value="Unassembled WGS sequence"/>
</dbReference>